<dbReference type="InterPro" id="IPR017853">
    <property type="entry name" value="GH"/>
</dbReference>
<dbReference type="Gene3D" id="2.60.40.10">
    <property type="entry name" value="Immunoglobulins"/>
    <property type="match status" value="1"/>
</dbReference>
<proteinExistence type="inferred from homology"/>
<dbReference type="PANTHER" id="PTHR43002">
    <property type="entry name" value="GLYCOGEN DEBRANCHING ENZYME"/>
    <property type="match status" value="1"/>
</dbReference>
<dbReference type="InterPro" id="IPR044505">
    <property type="entry name" value="GlgX_Isoamylase_N_E_set"/>
</dbReference>
<dbReference type="SUPFAM" id="SSF81296">
    <property type="entry name" value="E set domains"/>
    <property type="match status" value="1"/>
</dbReference>
<dbReference type="Pfam" id="PF02922">
    <property type="entry name" value="CBM_48"/>
    <property type="match status" value="1"/>
</dbReference>
<reference evidence="3 4" key="1">
    <citation type="submission" date="2022-03" db="EMBL/GenBank/DDBJ databases">
        <authorList>
            <person name="Nunn A."/>
            <person name="Chopra R."/>
            <person name="Nunn A."/>
            <person name="Contreras Garrido A."/>
        </authorList>
    </citation>
    <scope>NUCLEOTIDE SEQUENCE [LARGE SCALE GENOMIC DNA]</scope>
</reference>
<evidence type="ECO:0000256" key="1">
    <source>
        <dbReference type="ARBA" id="ARBA00008061"/>
    </source>
</evidence>
<dbReference type="InterPro" id="IPR013783">
    <property type="entry name" value="Ig-like_fold"/>
</dbReference>
<keyword evidence="4" id="KW-1185">Reference proteome</keyword>
<comment type="similarity">
    <text evidence="1">Belongs to the glycosyl hydrolase 13 family.</text>
</comment>
<gene>
    <name evidence="3" type="ORF">TAV2_LOCUS20691</name>
</gene>
<dbReference type="SMART" id="SM00642">
    <property type="entry name" value="Aamy"/>
    <property type="match status" value="1"/>
</dbReference>
<dbReference type="SUPFAM" id="SSF51011">
    <property type="entry name" value="Glycosyl hydrolase domain"/>
    <property type="match status" value="1"/>
</dbReference>
<protein>
    <recommendedName>
        <fullName evidence="2">Glycosyl hydrolase family 13 catalytic domain-containing protein</fullName>
    </recommendedName>
</protein>
<dbReference type="Gene3D" id="2.60.40.1180">
    <property type="entry name" value="Golgi alpha-mannosidase II"/>
    <property type="match status" value="1"/>
</dbReference>
<name>A0AAU9SUA7_THLAR</name>
<dbReference type="CDD" id="cd11326">
    <property type="entry name" value="AmyAc_Glg_debranch"/>
    <property type="match status" value="1"/>
</dbReference>
<dbReference type="GO" id="GO:0005975">
    <property type="term" value="P:carbohydrate metabolic process"/>
    <property type="evidence" value="ECO:0007669"/>
    <property type="project" value="InterPro"/>
</dbReference>
<dbReference type="InterPro" id="IPR014756">
    <property type="entry name" value="Ig_E-set"/>
</dbReference>
<dbReference type="Pfam" id="PF00128">
    <property type="entry name" value="Alpha-amylase"/>
    <property type="match status" value="1"/>
</dbReference>
<dbReference type="AlphaFoldDB" id="A0AAU9SUA7"/>
<dbReference type="Proteomes" id="UP000836841">
    <property type="component" value="Chromosome 6"/>
</dbReference>
<evidence type="ECO:0000313" key="3">
    <source>
        <dbReference type="EMBL" id="CAH2070576.1"/>
    </source>
</evidence>
<organism evidence="3 4">
    <name type="scientific">Thlaspi arvense</name>
    <name type="common">Field penny-cress</name>
    <dbReference type="NCBI Taxonomy" id="13288"/>
    <lineage>
        <taxon>Eukaryota</taxon>
        <taxon>Viridiplantae</taxon>
        <taxon>Streptophyta</taxon>
        <taxon>Embryophyta</taxon>
        <taxon>Tracheophyta</taxon>
        <taxon>Spermatophyta</taxon>
        <taxon>Magnoliopsida</taxon>
        <taxon>eudicotyledons</taxon>
        <taxon>Gunneridae</taxon>
        <taxon>Pentapetalae</taxon>
        <taxon>rosids</taxon>
        <taxon>malvids</taxon>
        <taxon>Brassicales</taxon>
        <taxon>Brassicaceae</taxon>
        <taxon>Thlaspideae</taxon>
        <taxon>Thlaspi</taxon>
    </lineage>
</organism>
<dbReference type="InterPro" id="IPR006047">
    <property type="entry name" value="GH13_cat_dom"/>
</dbReference>
<dbReference type="InterPro" id="IPR013780">
    <property type="entry name" value="Glyco_hydro_b"/>
</dbReference>
<dbReference type="InterPro" id="IPR004193">
    <property type="entry name" value="Glyco_hydro_13_N"/>
</dbReference>
<dbReference type="GO" id="GO:0004553">
    <property type="term" value="F:hydrolase activity, hydrolyzing O-glycosyl compounds"/>
    <property type="evidence" value="ECO:0007669"/>
    <property type="project" value="InterPro"/>
</dbReference>
<dbReference type="Gene3D" id="3.20.20.80">
    <property type="entry name" value="Glycosidases"/>
    <property type="match status" value="1"/>
</dbReference>
<evidence type="ECO:0000313" key="4">
    <source>
        <dbReference type="Proteomes" id="UP000836841"/>
    </source>
</evidence>
<sequence>MTETKRSFNVSSGEMSPLGVSQVDKGINFALFSQNATSVTLCLSLPQSEGLIELVLDPSINKTGDTWHICVEDLPIDNVLYGYRVDGPGEWNQGHRFDSSIVLLDPYAKLVKGRSFFGDSRQKFAQFFGTYDFESSPFNWGDDYKFPNIPEKDLVIYEMNVRAFTAAESSGIDPSIGGSYLGVIEKIPHLLDLGINAVELLPVFEFDELELQRRPNPRDHMVNTWGYSTVNFFAPMSRYASGEGDPIKASKEFKEMVKALHSAGIEVILDVVYNHTNEADDKYPYTTSFRGIDNKASHKKSDPRYTLLLFLSLNSKEFEIYMQIYYMLDPNNQLLNFSGCGNTLNCSHPVVMELILDSLRHWVTEYHVDGFRFDLASVLCRDTHGSPLSAPPLIRAIAKDSVLSRTKIIAEPWDCGGLYLVGKFPNWDRWAEWNGMYRDDVRKFIKGDSGMKGSFATRVSGSSDLYQVNQRKPYHSVNFIIAHDGFTLRDLVTYNFKHNEANGEGGNDGCNDNYSWNCGFEGETNDAHTKSLRARQMKNFHLALMISQGTPMMLMGDEYGHTRYGNNNSYGHDTALNNFQWKEATGRKEAEPFQGEITWHEDNWDNPESKFLAFTAIHHDTDRLAGSVYLVISVWRLHDGVSGGGDIYAAFNAHDYFVKALIPQPPPGKQWFRVADTNLESPNDFVKEGVAGVAETYNVAPFSSMLLKSK</sequence>
<evidence type="ECO:0000259" key="2">
    <source>
        <dbReference type="SMART" id="SM00642"/>
    </source>
</evidence>
<dbReference type="SUPFAM" id="SSF51445">
    <property type="entry name" value="(Trans)glycosidases"/>
    <property type="match status" value="1"/>
</dbReference>
<dbReference type="CDD" id="cd02856">
    <property type="entry name" value="E_set_GDE_Isoamylase_N"/>
    <property type="match status" value="1"/>
</dbReference>
<accession>A0AAU9SUA7</accession>
<feature type="domain" description="Glycosyl hydrolase family 13 catalytic" evidence="2">
    <location>
        <begin position="158"/>
        <end position="588"/>
    </location>
</feature>
<dbReference type="EMBL" id="OU466862">
    <property type="protein sequence ID" value="CAH2070576.1"/>
    <property type="molecule type" value="Genomic_DNA"/>
</dbReference>